<sequence>MNIRYLSKKRSEEKDLIFKTKNILPENLKSLNIEMQGDRNCCYGLLEINGKQLGKGITAVKLDLKAGSLPIVQVKYHPFTISEEMRRLLWSGKY</sequence>
<dbReference type="Proteomes" id="UP000031722">
    <property type="component" value="Segment"/>
</dbReference>
<accession>A0A0B5D168</accession>
<name>A0A0B5D168_9CAUD</name>
<evidence type="ECO:0000313" key="2">
    <source>
        <dbReference type="Proteomes" id="UP000031722"/>
    </source>
</evidence>
<dbReference type="EMBL" id="KP399678">
    <property type="protein sequence ID" value="AJE28104.1"/>
    <property type="molecule type" value="Genomic_DNA"/>
</dbReference>
<dbReference type="RefSeq" id="YP_009210487.1">
    <property type="nucleotide sequence ID" value="NC_028929.1"/>
</dbReference>
<reference evidence="1 2" key="1">
    <citation type="journal article" date="2015" name="Genome Announc.">
        <title>Complete Genome Sequences of vB_LmoS_188 and vB_LmoS_293, Two Bacteriophages with Specificity for Listeria monocytogenes Strains of Serotypes 4b and 4e.</title>
        <authorList>
            <person name="Casey A."/>
            <person name="Jordan K."/>
            <person name="Coffey A."/>
            <person name="McAuliffe O."/>
        </authorList>
    </citation>
    <scope>NUCLEOTIDE SEQUENCE [LARGE SCALE GENOMIC DNA]</scope>
</reference>
<organism evidence="1 2">
    <name type="scientific">Listeria phage vB_LmoS_293</name>
    <dbReference type="NCBI Taxonomy" id="1591073"/>
    <lineage>
        <taxon>Viruses</taxon>
        <taxon>Duplodnaviria</taxon>
        <taxon>Heunggongvirae</taxon>
        <taxon>Uroviricota</taxon>
        <taxon>Caudoviricetes</taxon>
        <taxon>Aquingentivirus</taxon>
        <taxon>Aquingentivirus av293</taxon>
    </lineage>
</organism>
<protein>
    <submittedName>
        <fullName evidence="1">Uncharacterized protein</fullName>
    </submittedName>
</protein>
<dbReference type="GeneID" id="26636924"/>
<evidence type="ECO:0000313" key="1">
    <source>
        <dbReference type="EMBL" id="AJE28104.1"/>
    </source>
</evidence>
<dbReference type="KEGG" id="vg:26636924"/>
<gene>
    <name evidence="1" type="ORF">SE25_039</name>
</gene>
<proteinExistence type="predicted"/>
<keyword evidence="2" id="KW-1185">Reference proteome</keyword>